<accession>A0A914VHV7</accession>
<feature type="region of interest" description="Disordered" evidence="1">
    <location>
        <begin position="84"/>
        <end position="112"/>
    </location>
</feature>
<proteinExistence type="predicted"/>
<organism evidence="2 3">
    <name type="scientific">Plectus sambesii</name>
    <dbReference type="NCBI Taxonomy" id="2011161"/>
    <lineage>
        <taxon>Eukaryota</taxon>
        <taxon>Metazoa</taxon>
        <taxon>Ecdysozoa</taxon>
        <taxon>Nematoda</taxon>
        <taxon>Chromadorea</taxon>
        <taxon>Plectida</taxon>
        <taxon>Plectina</taxon>
        <taxon>Plectoidea</taxon>
        <taxon>Plectidae</taxon>
        <taxon>Plectus</taxon>
    </lineage>
</organism>
<feature type="compositionally biased region" description="Polar residues" evidence="1">
    <location>
        <begin position="28"/>
        <end position="52"/>
    </location>
</feature>
<feature type="compositionally biased region" description="Basic and acidic residues" evidence="1">
    <location>
        <begin position="14"/>
        <end position="23"/>
    </location>
</feature>
<dbReference type="AlphaFoldDB" id="A0A914VHV7"/>
<feature type="region of interest" description="Disordered" evidence="1">
    <location>
        <begin position="1"/>
        <end position="53"/>
    </location>
</feature>
<protein>
    <submittedName>
        <fullName evidence="3">Uncharacterized protein</fullName>
    </submittedName>
</protein>
<evidence type="ECO:0000313" key="2">
    <source>
        <dbReference type="Proteomes" id="UP000887566"/>
    </source>
</evidence>
<reference evidence="3" key="1">
    <citation type="submission" date="2022-11" db="UniProtKB">
        <authorList>
            <consortium name="WormBaseParasite"/>
        </authorList>
    </citation>
    <scope>IDENTIFICATION</scope>
</reference>
<name>A0A914VHV7_9BILA</name>
<keyword evidence="2" id="KW-1185">Reference proteome</keyword>
<evidence type="ECO:0000313" key="3">
    <source>
        <dbReference type="WBParaSite" id="PSAMB.scaffold19172size842.g37807.t1"/>
    </source>
</evidence>
<evidence type="ECO:0000256" key="1">
    <source>
        <dbReference type="SAM" id="MobiDB-lite"/>
    </source>
</evidence>
<dbReference type="Proteomes" id="UP000887566">
    <property type="component" value="Unplaced"/>
</dbReference>
<dbReference type="WBParaSite" id="PSAMB.scaffold19172size842.g37807.t1">
    <property type="protein sequence ID" value="PSAMB.scaffold19172size842.g37807.t1"/>
    <property type="gene ID" value="PSAMB.scaffold19172size842.g37807"/>
</dbReference>
<sequence length="112" mass="12411">MQTQSPVTVNVHPQDPDPRKVTIEVKVVQNSDQSGPSSRTNGSSNVASSNLSDWRHNITPETQMFWKPPIESVDQNADIVAGNSVAKSRRRLRDEDEKIKASAGADDYDEYS</sequence>